<evidence type="ECO:0000313" key="2">
    <source>
        <dbReference type="EMBL" id="RYU12325.1"/>
    </source>
</evidence>
<dbReference type="AlphaFoldDB" id="A0A4Q5J4H4"/>
<gene>
    <name evidence="2" type="ORF">ETU37_09945</name>
</gene>
<dbReference type="OrthoDB" id="3787640at2"/>
<evidence type="ECO:0000256" key="1">
    <source>
        <dbReference type="SAM" id="MobiDB-lite"/>
    </source>
</evidence>
<feature type="region of interest" description="Disordered" evidence="1">
    <location>
        <begin position="53"/>
        <end position="89"/>
    </location>
</feature>
<dbReference type="RefSeq" id="WP_129987100.1">
    <property type="nucleotide sequence ID" value="NZ_SDPU01000021.1"/>
</dbReference>
<organism evidence="2 3">
    <name type="scientific">Nocardioides iriomotensis</name>
    <dbReference type="NCBI Taxonomy" id="715784"/>
    <lineage>
        <taxon>Bacteria</taxon>
        <taxon>Bacillati</taxon>
        <taxon>Actinomycetota</taxon>
        <taxon>Actinomycetes</taxon>
        <taxon>Propionibacteriales</taxon>
        <taxon>Nocardioidaceae</taxon>
        <taxon>Nocardioides</taxon>
    </lineage>
</organism>
<accession>A0A4Q5J4H4</accession>
<sequence>MISVLVAMLVILALAGLVVLYVAYPHRGEEVPNAPWVGDAMRKGVEALPTLDNQREQAAAQPEPAQPVVPAQPAAPGRHAQHVGETSQR</sequence>
<proteinExistence type="predicted"/>
<evidence type="ECO:0000313" key="3">
    <source>
        <dbReference type="Proteomes" id="UP000291189"/>
    </source>
</evidence>
<comment type="caution">
    <text evidence="2">The sequence shown here is derived from an EMBL/GenBank/DDBJ whole genome shotgun (WGS) entry which is preliminary data.</text>
</comment>
<dbReference type="EMBL" id="SDPU01000021">
    <property type="protein sequence ID" value="RYU12325.1"/>
    <property type="molecule type" value="Genomic_DNA"/>
</dbReference>
<name>A0A4Q5J4H4_9ACTN</name>
<dbReference type="Proteomes" id="UP000291189">
    <property type="component" value="Unassembled WGS sequence"/>
</dbReference>
<protein>
    <submittedName>
        <fullName evidence="2">Uncharacterized protein</fullName>
    </submittedName>
</protein>
<reference evidence="2 3" key="1">
    <citation type="submission" date="2019-01" db="EMBL/GenBank/DDBJ databases">
        <title>Nocardioides guangzhouensis sp. nov., an actinobacterium isolated from soil.</title>
        <authorList>
            <person name="Fu Y."/>
            <person name="Cai Y."/>
            <person name="Lin Z."/>
            <person name="Chen P."/>
        </authorList>
    </citation>
    <scope>NUCLEOTIDE SEQUENCE [LARGE SCALE GENOMIC DNA]</scope>
    <source>
        <strain evidence="2 3">NBRC 105384</strain>
    </source>
</reference>
<feature type="compositionally biased region" description="Low complexity" evidence="1">
    <location>
        <begin position="56"/>
        <end position="76"/>
    </location>
</feature>
<keyword evidence="3" id="KW-1185">Reference proteome</keyword>